<evidence type="ECO:0000256" key="1">
    <source>
        <dbReference type="SAM" id="Phobius"/>
    </source>
</evidence>
<protein>
    <submittedName>
        <fullName evidence="2">YjeO family protein</fullName>
    </submittedName>
</protein>
<feature type="transmembrane region" description="Helical" evidence="1">
    <location>
        <begin position="7"/>
        <end position="28"/>
    </location>
</feature>
<feature type="transmembrane region" description="Helical" evidence="1">
    <location>
        <begin position="82"/>
        <end position="100"/>
    </location>
</feature>
<dbReference type="Pfam" id="PF10840">
    <property type="entry name" value="DUF2645"/>
    <property type="match status" value="1"/>
</dbReference>
<reference evidence="2" key="1">
    <citation type="submission" date="2021-04" db="EMBL/GenBank/DDBJ databases">
        <title>Genome sequence of Serratia sp. arafor3.</title>
        <authorList>
            <person name="Besaury L."/>
        </authorList>
    </citation>
    <scope>NUCLEOTIDE SEQUENCE</scope>
    <source>
        <strain evidence="2">Arafor3</strain>
    </source>
</reference>
<sequence>MKKITPISIIMVMYTWFLMLSSLAFSTLSEESYIDGDEIKNVCDAIRVYIVDDYRGTMAIAILLAFSPVVIYMAVRKFRGIFVNLSAVAFLISWVFLFIIKFKNCPWY</sequence>
<keyword evidence="1" id="KW-0812">Transmembrane</keyword>
<keyword evidence="3" id="KW-1185">Reference proteome</keyword>
<proteinExistence type="predicted"/>
<gene>
    <name evidence="2" type="ORF">KAJ71_20595</name>
</gene>
<keyword evidence="1" id="KW-1133">Transmembrane helix</keyword>
<evidence type="ECO:0000313" key="2">
    <source>
        <dbReference type="EMBL" id="MCL1031397.1"/>
    </source>
</evidence>
<dbReference type="EMBL" id="JAGQDC010000021">
    <property type="protein sequence ID" value="MCL1031397.1"/>
    <property type="molecule type" value="Genomic_DNA"/>
</dbReference>
<name>A0ABT0KHJ7_9GAMM</name>
<evidence type="ECO:0000313" key="3">
    <source>
        <dbReference type="Proteomes" id="UP001165275"/>
    </source>
</evidence>
<dbReference type="InterPro" id="IPR022553">
    <property type="entry name" value="DUF2645"/>
</dbReference>
<dbReference type="RefSeq" id="WP_248947409.1">
    <property type="nucleotide sequence ID" value="NZ_CBCSGY010000016.1"/>
</dbReference>
<feature type="transmembrane region" description="Helical" evidence="1">
    <location>
        <begin position="57"/>
        <end position="75"/>
    </location>
</feature>
<organism evidence="2 3">
    <name type="scientific">Serratia silvae</name>
    <dbReference type="NCBI Taxonomy" id="2824122"/>
    <lineage>
        <taxon>Bacteria</taxon>
        <taxon>Pseudomonadati</taxon>
        <taxon>Pseudomonadota</taxon>
        <taxon>Gammaproteobacteria</taxon>
        <taxon>Enterobacterales</taxon>
        <taxon>Yersiniaceae</taxon>
        <taxon>Serratia</taxon>
    </lineage>
</organism>
<accession>A0ABT0KHJ7</accession>
<keyword evidence="1" id="KW-0472">Membrane</keyword>
<comment type="caution">
    <text evidence="2">The sequence shown here is derived from an EMBL/GenBank/DDBJ whole genome shotgun (WGS) entry which is preliminary data.</text>
</comment>
<dbReference type="Proteomes" id="UP001165275">
    <property type="component" value="Unassembled WGS sequence"/>
</dbReference>